<dbReference type="Gene3D" id="1.20.5.320">
    <property type="entry name" value="6-Phosphogluconate Dehydrogenase, domain 3"/>
    <property type="match status" value="1"/>
</dbReference>
<reference evidence="2" key="2">
    <citation type="submission" date="2020-05" db="UniProtKB">
        <authorList>
            <consortium name="EnsemblMetazoa"/>
        </authorList>
    </citation>
    <scope>IDENTIFICATION</scope>
    <source>
        <strain evidence="2">JHB</strain>
    </source>
</reference>
<evidence type="ECO:0000313" key="2">
    <source>
        <dbReference type="EnsemblMetazoa" id="CPIJ009041-PA"/>
    </source>
</evidence>
<keyword evidence="3" id="KW-1185">Reference proteome</keyword>
<evidence type="ECO:0000313" key="3">
    <source>
        <dbReference type="Proteomes" id="UP000002320"/>
    </source>
</evidence>
<gene>
    <name evidence="2" type="primary">6041299</name>
    <name evidence="1" type="ORF">CpipJ_CPIJ009041</name>
</gene>
<proteinExistence type="predicted"/>
<dbReference type="Proteomes" id="UP000002320">
    <property type="component" value="Unassembled WGS sequence"/>
</dbReference>
<dbReference type="VEuPathDB" id="VectorBase:CPIJ009041"/>
<dbReference type="InParanoid" id="B0WPE5"/>
<sequence>MSRRWASSMATSRSDCPRICCRPSGTTLGAHVRAAWQEVKFVHTNWTGKGGNVSTTTYLAQCDEHDAAG</sequence>
<accession>B0WPE5</accession>
<dbReference type="KEGG" id="cqu:CpipJ_CPIJ009041"/>
<protein>
    <submittedName>
        <fullName evidence="1 2">6-phosphogluconate dehydrogenase</fullName>
    </submittedName>
</protein>
<dbReference type="AlphaFoldDB" id="B0WPE5"/>
<name>B0WPE5_CULQU</name>
<reference evidence="1" key="1">
    <citation type="submission" date="2007-03" db="EMBL/GenBank/DDBJ databases">
        <title>Annotation of Culex pipiens quinquefasciatus.</title>
        <authorList>
            <consortium name="The Broad Institute Genome Sequencing Platform"/>
            <person name="Atkinson P.W."/>
            <person name="Hemingway J."/>
            <person name="Christensen B.M."/>
            <person name="Higgs S."/>
            <person name="Kodira C."/>
            <person name="Hannick L."/>
            <person name="Megy K."/>
            <person name="O'Leary S."/>
            <person name="Pearson M."/>
            <person name="Haas B.J."/>
            <person name="Mauceli E."/>
            <person name="Wortman J.R."/>
            <person name="Lee N.H."/>
            <person name="Guigo R."/>
            <person name="Stanke M."/>
            <person name="Alvarado L."/>
            <person name="Amedeo P."/>
            <person name="Antoine C.H."/>
            <person name="Arensburger P."/>
            <person name="Bidwell S.L."/>
            <person name="Crawford M."/>
            <person name="Camaro F."/>
            <person name="Devon K."/>
            <person name="Engels R."/>
            <person name="Hammond M."/>
            <person name="Howarth C."/>
            <person name="Koehrsen M."/>
            <person name="Lawson D."/>
            <person name="Montgomery P."/>
            <person name="Nene V."/>
            <person name="Nusbaum C."/>
            <person name="Puiu D."/>
            <person name="Romero-Severson J."/>
            <person name="Severson D.W."/>
            <person name="Shumway M."/>
            <person name="Sisk P."/>
            <person name="Stolte C."/>
            <person name="Zeng Q."/>
            <person name="Eisenstadt E."/>
            <person name="Fraser-Liggett C."/>
            <person name="Strausberg R."/>
            <person name="Galagan J."/>
            <person name="Birren B."/>
            <person name="Collins F.H."/>
        </authorList>
    </citation>
    <scope>NUCLEOTIDE SEQUENCE [LARGE SCALE GENOMIC DNA]</scope>
    <source>
        <strain evidence="1">JHB</strain>
    </source>
</reference>
<dbReference type="HOGENOM" id="CLU_2778373_0_0_1"/>
<evidence type="ECO:0000313" key="1">
    <source>
        <dbReference type="EMBL" id="EDS32324.1"/>
    </source>
</evidence>
<dbReference type="EMBL" id="DS232023">
    <property type="protein sequence ID" value="EDS32324.1"/>
    <property type="molecule type" value="Genomic_DNA"/>
</dbReference>
<dbReference type="EnsemblMetazoa" id="CPIJ009041-RA">
    <property type="protein sequence ID" value="CPIJ009041-PA"/>
    <property type="gene ID" value="CPIJ009041"/>
</dbReference>
<organism>
    <name type="scientific">Culex quinquefasciatus</name>
    <name type="common">Southern house mosquito</name>
    <name type="synonym">Culex pungens</name>
    <dbReference type="NCBI Taxonomy" id="7176"/>
    <lineage>
        <taxon>Eukaryota</taxon>
        <taxon>Metazoa</taxon>
        <taxon>Ecdysozoa</taxon>
        <taxon>Arthropoda</taxon>
        <taxon>Hexapoda</taxon>
        <taxon>Insecta</taxon>
        <taxon>Pterygota</taxon>
        <taxon>Neoptera</taxon>
        <taxon>Endopterygota</taxon>
        <taxon>Diptera</taxon>
        <taxon>Nematocera</taxon>
        <taxon>Culicoidea</taxon>
        <taxon>Culicidae</taxon>
        <taxon>Culicinae</taxon>
        <taxon>Culicini</taxon>
        <taxon>Culex</taxon>
        <taxon>Culex</taxon>
    </lineage>
</organism>